<dbReference type="HOGENOM" id="CLU_068637_1_0_11"/>
<dbReference type="AlphaFoldDB" id="D7BN97"/>
<reference evidence="2 3" key="1">
    <citation type="journal article" date="2010" name="Stand. Genomic Sci.">
        <title>Complete genome sequence of Arcanobacterium haemolyticum type strain (11018).</title>
        <authorList>
            <person name="Yasawong M."/>
            <person name="Teshima H."/>
            <person name="Lapidus A."/>
            <person name="Nolan M."/>
            <person name="Lucas S."/>
            <person name="Glavina Del Rio T."/>
            <person name="Tice H."/>
            <person name="Cheng J."/>
            <person name="Bruce D."/>
            <person name="Detter C."/>
            <person name="Tapia R."/>
            <person name="Han C."/>
            <person name="Goodwin L."/>
            <person name="Pitluck S."/>
            <person name="Liolios K."/>
            <person name="Ivanova N."/>
            <person name="Mavromatis K."/>
            <person name="Mikhailova N."/>
            <person name="Pati A."/>
            <person name="Chen A."/>
            <person name="Palaniappan K."/>
            <person name="Land M."/>
            <person name="Hauser L."/>
            <person name="Chang Y."/>
            <person name="Jeffries C."/>
            <person name="Rohde M."/>
            <person name="Sikorski J."/>
            <person name="Pukall R."/>
            <person name="Goker M."/>
            <person name="Woyke T."/>
            <person name="Bristow J."/>
            <person name="Eisen J."/>
            <person name="Markowitz V."/>
            <person name="Hugenholtz P."/>
            <person name="Kyrpides N."/>
            <person name="Klenk H."/>
        </authorList>
    </citation>
    <scope>NUCLEOTIDE SEQUENCE [LARGE SCALE GENOMIC DNA]</scope>
    <source>
        <strain evidence="3">ATCC 9345 / DSM 20595 / CCUG 17215 / LMG 16163 / NBRC 15585 / NCTC 8452 / 11018</strain>
    </source>
</reference>
<evidence type="ECO:0008006" key="4">
    <source>
        <dbReference type="Google" id="ProtNLM"/>
    </source>
</evidence>
<dbReference type="KEGG" id="ahe:Arch_0662"/>
<evidence type="ECO:0000313" key="2">
    <source>
        <dbReference type="EMBL" id="ADH92396.1"/>
    </source>
</evidence>
<gene>
    <name evidence="2" type="ordered locus">Arch_0662</name>
</gene>
<evidence type="ECO:0000256" key="1">
    <source>
        <dbReference type="ARBA" id="ARBA00023115"/>
    </source>
</evidence>
<protein>
    <recommendedName>
        <fullName evidence="4">Spermidine synthase</fullName>
    </recommendedName>
</protein>
<dbReference type="EMBL" id="CP002045">
    <property type="protein sequence ID" value="ADH92396.1"/>
    <property type="molecule type" value="Genomic_DNA"/>
</dbReference>
<dbReference type="OrthoDB" id="8221452at2"/>
<dbReference type="NCBIfam" id="NF037959">
    <property type="entry name" value="MFS_SpdSyn"/>
    <property type="match status" value="1"/>
</dbReference>
<dbReference type="GO" id="GO:0006596">
    <property type="term" value="P:polyamine biosynthetic process"/>
    <property type="evidence" value="ECO:0007669"/>
    <property type="project" value="UniProtKB-KW"/>
</dbReference>
<name>D7BN97_ARCHD</name>
<dbReference type="STRING" id="644284.Arch_0662"/>
<evidence type="ECO:0000313" key="3">
    <source>
        <dbReference type="Proteomes" id="UP000000376"/>
    </source>
</evidence>
<dbReference type="PANTHER" id="PTHR43317">
    <property type="entry name" value="THERMOSPERMINE SYNTHASE ACAULIS5"/>
    <property type="match status" value="1"/>
</dbReference>
<dbReference type="PROSITE" id="PS51257">
    <property type="entry name" value="PROKAR_LIPOPROTEIN"/>
    <property type="match status" value="1"/>
</dbReference>
<proteinExistence type="predicted"/>
<accession>D7BN97</accession>
<sequence length="273" mass="29836">MARKSQASGSLTFQTSMACVRIDTNDSLRTLFIDDAESTAIDLNDPLHLEFEYMQHVREAMNVVFAPDAPLRILHLGGAGCALARSFAAQRPGSRQLAIEIDPELATIAREYFDVPSSPAVRIRTQDARTTLDTNSGSWHVIIRDTFIDGRVPAYMASQEAYLRAASLLAESGIYCVNVAGERGLGPVYREVQGARAAFAHVVAIADPAIMKKRRFGNVILVASHVPLDTDALDRLLRKLPMPARFINETDLLRQSAGESAVTDAEAGWPRAD</sequence>
<keyword evidence="1" id="KW-0620">Polyamine biosynthesis</keyword>
<organism evidence="2 3">
    <name type="scientific">Arcanobacterium haemolyticum (strain ATCC 9345 / DSM 20595 / CCM 5947 / CCUG 17215 / LMG 16163 / NBRC 15585 / NCTC 8452 / 11018)</name>
    <dbReference type="NCBI Taxonomy" id="644284"/>
    <lineage>
        <taxon>Bacteria</taxon>
        <taxon>Bacillati</taxon>
        <taxon>Actinomycetota</taxon>
        <taxon>Actinomycetes</taxon>
        <taxon>Actinomycetales</taxon>
        <taxon>Actinomycetaceae</taxon>
        <taxon>Arcanobacterium</taxon>
    </lineage>
</organism>
<dbReference type="eggNOG" id="COG4122">
    <property type="taxonomic scope" value="Bacteria"/>
</dbReference>
<keyword evidence="3" id="KW-1185">Reference proteome</keyword>
<dbReference type="InterPro" id="IPR029063">
    <property type="entry name" value="SAM-dependent_MTases_sf"/>
</dbReference>
<dbReference type="Gene3D" id="3.40.50.150">
    <property type="entry name" value="Vaccinia Virus protein VP39"/>
    <property type="match status" value="1"/>
</dbReference>
<dbReference type="Proteomes" id="UP000000376">
    <property type="component" value="Chromosome"/>
</dbReference>
<dbReference type="SUPFAM" id="SSF53335">
    <property type="entry name" value="S-adenosyl-L-methionine-dependent methyltransferases"/>
    <property type="match status" value="1"/>
</dbReference>
<dbReference type="CDD" id="cd02440">
    <property type="entry name" value="AdoMet_MTases"/>
    <property type="match status" value="1"/>
</dbReference>
<dbReference type="RefSeq" id="WP_013169894.1">
    <property type="nucleotide sequence ID" value="NC_014218.1"/>
</dbReference>
<dbReference type="PANTHER" id="PTHR43317:SF1">
    <property type="entry name" value="THERMOSPERMINE SYNTHASE ACAULIS5"/>
    <property type="match status" value="1"/>
</dbReference>